<organism evidence="9 10">
    <name type="scientific">Janthinobacterium psychrotolerans</name>
    <dbReference type="NCBI Taxonomy" id="1747903"/>
    <lineage>
        <taxon>Bacteria</taxon>
        <taxon>Pseudomonadati</taxon>
        <taxon>Pseudomonadota</taxon>
        <taxon>Betaproteobacteria</taxon>
        <taxon>Burkholderiales</taxon>
        <taxon>Oxalobacteraceae</taxon>
        <taxon>Janthinobacterium</taxon>
    </lineage>
</organism>
<evidence type="ECO:0000256" key="4">
    <source>
        <dbReference type="ARBA" id="ARBA00022833"/>
    </source>
</evidence>
<dbReference type="Pfam" id="PF05193">
    <property type="entry name" value="Peptidase_M16_C"/>
    <property type="match status" value="2"/>
</dbReference>
<keyword evidence="10" id="KW-1185">Reference proteome</keyword>
<dbReference type="EMBL" id="LOCQ01000044">
    <property type="protein sequence ID" value="OBV40752.1"/>
    <property type="molecule type" value="Genomic_DNA"/>
</dbReference>
<sequence>MKLSKLRLISGAVLLVCASLAQAELRLSDPLPVAPEVTMGKLPNGLTYYIKKNARPAQKVELRLVVKAGSILEDDDQQGLAHFTEHMAFNGSTHFKRNELISYLQSIGVKFGADLNAYTSFDETVYVLPIPTTQKGNLEKGFLVLEDWAHGLKFNPADIDSERGIVLEEARLGKGASDRMNKVLYPKLLNGSRYAERMPIGKEEVLKTFKPEVIKRFYKDWYRPDLMAVMVVGDIEPKQAEKLIRQHFGKLKNPAKPRPRLYAEVPQRSQTEALVITDKEAADDSVFIRYPIRPAQEPVTIADYRRQMIENLYGQMLSARMQELTQQANPPFIQGGSSMGKLVRGYESFSAYALLGKGGVQPAVDALVREDERARRFGFSQDELDRARKNMLRNYERAYNERDKSDSAGFVAEYSRNFLEQEAIPGIANELMYARELLPQVTLQEINETVAKVIPEQQKKLVVFMGGEAKPGATVPTQQQLLDAVASAEQQKVEPHAEKSVAGSLMDGPPPGGTIASEKLNSAIGVTELILGNGVRVLLKPTDFKNDQVLMGATRFGGQSLYGDADIYNARYASAVVGSMGLKGMTPLDLQKIVAGKTVNVGASLGELSEGFGGSSSSADIESMLQLVYLYMHDVRKDADLFQSYIGKQQDLARNILAQPDAVFYDAVQHTMFGNNPRVDGVPRPDDFSKVSLDRSLDIFRQRFSSARDMTFIFTGSFELDKIKPLIASYLGALPVSEVPHAYRDVGMRPVRGVVKKAVYMGSEPKSTISITFTGDVAYSDEQKLTLQALGEVLNLKVIEVLREKMSMIYGGGFETSMGQHPYGHYSVALSLPTGPENVDKVIAAAFAEIDRIRKDGPSAADLEKVKLNWVTRQQKAMRENNYWMSQLMGSVTQGRDPAQILRYEQRVRAITPQAVKQAAQRYLNMDNYVQVVLYPEQAKAAANNSQATR</sequence>
<protein>
    <submittedName>
        <fullName evidence="9">Zinc protease</fullName>
        <ecNumber evidence="9">3.4.24.-</ecNumber>
    </submittedName>
</protein>
<dbReference type="Pfam" id="PF00675">
    <property type="entry name" value="Peptidase_M16"/>
    <property type="match status" value="1"/>
</dbReference>
<dbReference type="InterPro" id="IPR007863">
    <property type="entry name" value="Peptidase_M16_C"/>
</dbReference>
<feature type="signal peptide" evidence="6">
    <location>
        <begin position="1"/>
        <end position="23"/>
    </location>
</feature>
<evidence type="ECO:0000313" key="10">
    <source>
        <dbReference type="Proteomes" id="UP000092713"/>
    </source>
</evidence>
<keyword evidence="4" id="KW-0862">Zinc</keyword>
<evidence type="ECO:0000256" key="3">
    <source>
        <dbReference type="ARBA" id="ARBA00022801"/>
    </source>
</evidence>
<keyword evidence="2 9" id="KW-0645">Protease</keyword>
<keyword evidence="6" id="KW-0732">Signal</keyword>
<evidence type="ECO:0000256" key="2">
    <source>
        <dbReference type="ARBA" id="ARBA00022670"/>
    </source>
</evidence>
<evidence type="ECO:0000259" key="8">
    <source>
        <dbReference type="Pfam" id="PF05193"/>
    </source>
</evidence>
<keyword evidence="5" id="KW-0482">Metalloprotease</keyword>
<dbReference type="PANTHER" id="PTHR43690:SF34">
    <property type="entry name" value="ZINC PROTEASE PQQL-LIKE"/>
    <property type="match status" value="1"/>
</dbReference>
<feature type="chain" id="PRO_5008355695" evidence="6">
    <location>
        <begin position="24"/>
        <end position="950"/>
    </location>
</feature>
<dbReference type="InterPro" id="IPR050626">
    <property type="entry name" value="Peptidase_M16"/>
</dbReference>
<evidence type="ECO:0000313" key="9">
    <source>
        <dbReference type="EMBL" id="OBV40752.1"/>
    </source>
</evidence>
<proteinExistence type="inferred from homology"/>
<dbReference type="GO" id="GO:0046872">
    <property type="term" value="F:metal ion binding"/>
    <property type="evidence" value="ECO:0007669"/>
    <property type="project" value="InterPro"/>
</dbReference>
<dbReference type="SUPFAM" id="SSF63411">
    <property type="entry name" value="LuxS/MPP-like metallohydrolase"/>
    <property type="match status" value="4"/>
</dbReference>
<feature type="domain" description="Peptidase M16 N-terminal" evidence="7">
    <location>
        <begin position="52"/>
        <end position="170"/>
    </location>
</feature>
<dbReference type="AlphaFoldDB" id="A0A1A7C4X3"/>
<keyword evidence="3 9" id="KW-0378">Hydrolase</keyword>
<dbReference type="OrthoDB" id="9811314at2"/>
<comment type="similarity">
    <text evidence="1">Belongs to the peptidase M16 family.</text>
</comment>
<dbReference type="RefSeq" id="WP_065306652.1">
    <property type="nucleotide sequence ID" value="NZ_LOCQ01000044.1"/>
</dbReference>
<dbReference type="PATRIC" id="fig|1747903.4.peg.4407"/>
<dbReference type="GO" id="GO:0008237">
    <property type="term" value="F:metallopeptidase activity"/>
    <property type="evidence" value="ECO:0007669"/>
    <property type="project" value="UniProtKB-KW"/>
</dbReference>
<comment type="caution">
    <text evidence="9">The sequence shown here is derived from an EMBL/GenBank/DDBJ whole genome shotgun (WGS) entry which is preliminary data.</text>
</comment>
<name>A0A1A7C4X3_9BURK</name>
<dbReference type="InterPro" id="IPR011765">
    <property type="entry name" value="Pept_M16_N"/>
</dbReference>
<gene>
    <name evidence="9" type="ORF">ASR47_101958</name>
</gene>
<dbReference type="Gene3D" id="3.30.830.10">
    <property type="entry name" value="Metalloenzyme, LuxS/M16 peptidase-like"/>
    <property type="match status" value="4"/>
</dbReference>
<evidence type="ECO:0000256" key="6">
    <source>
        <dbReference type="SAM" id="SignalP"/>
    </source>
</evidence>
<reference evidence="9 10" key="1">
    <citation type="submission" date="2016-04" db="EMBL/GenBank/DDBJ databases">
        <title>Draft genome sequence of Janthinobacterium psychrotolerans sp. nov., isolated from freshwater sediments in Denmark.</title>
        <authorList>
            <person name="Gong X."/>
            <person name="Skrivergaard S."/>
            <person name="Korsgaard B.S."/>
            <person name="Schreiber L."/>
            <person name="Marshall I.P."/>
            <person name="Finster K."/>
            <person name="Schramm A."/>
        </authorList>
    </citation>
    <scope>NUCLEOTIDE SEQUENCE [LARGE SCALE GENOMIC DNA]</scope>
    <source>
        <strain evidence="9 10">S3-2</strain>
    </source>
</reference>
<evidence type="ECO:0000259" key="7">
    <source>
        <dbReference type="Pfam" id="PF00675"/>
    </source>
</evidence>
<feature type="domain" description="Peptidase M16 C-terminal" evidence="8">
    <location>
        <begin position="209"/>
        <end position="391"/>
    </location>
</feature>
<dbReference type="STRING" id="1747903.ASR47_101958"/>
<dbReference type="Proteomes" id="UP000092713">
    <property type="component" value="Unassembled WGS sequence"/>
</dbReference>
<evidence type="ECO:0000256" key="1">
    <source>
        <dbReference type="ARBA" id="ARBA00007261"/>
    </source>
</evidence>
<dbReference type="GO" id="GO:0006508">
    <property type="term" value="P:proteolysis"/>
    <property type="evidence" value="ECO:0007669"/>
    <property type="project" value="UniProtKB-KW"/>
</dbReference>
<evidence type="ECO:0000256" key="5">
    <source>
        <dbReference type="ARBA" id="ARBA00023049"/>
    </source>
</evidence>
<accession>A0A1A7C4X3</accession>
<dbReference type="EC" id="3.4.24.-" evidence="9"/>
<dbReference type="PANTHER" id="PTHR43690">
    <property type="entry name" value="NARDILYSIN"/>
    <property type="match status" value="1"/>
</dbReference>
<dbReference type="InterPro" id="IPR011249">
    <property type="entry name" value="Metalloenz_LuxS/M16"/>
</dbReference>
<feature type="domain" description="Peptidase M16 C-terminal" evidence="8">
    <location>
        <begin position="694"/>
        <end position="867"/>
    </location>
</feature>